<dbReference type="InParanoid" id="A0A1C5ABI6"/>
<protein>
    <submittedName>
        <fullName evidence="1">Uncharacterized protein</fullName>
    </submittedName>
</protein>
<accession>A0A1C5ABI6</accession>
<proteinExistence type="predicted"/>
<sequence>MADTRFRMVGTVHGVESCPGVWQVVQGSEFERGPDTVVQGKPIGYRVVVVKLVCSAQANHTTADFYYPRSLPRHLTPSAP</sequence>
<dbReference type="AlphaFoldDB" id="A0A1C5ABI6"/>
<dbReference type="Proteomes" id="UP000198253">
    <property type="component" value="Chromosome I"/>
</dbReference>
<keyword evidence="2" id="KW-1185">Reference proteome</keyword>
<gene>
    <name evidence="1" type="ORF">GA0070618_6681</name>
</gene>
<evidence type="ECO:0000313" key="2">
    <source>
        <dbReference type="Proteomes" id="UP000198253"/>
    </source>
</evidence>
<organism evidence="1 2">
    <name type="scientific">Micromonospora echinospora</name>
    <name type="common">Micromonospora purpurea</name>
    <dbReference type="NCBI Taxonomy" id="1877"/>
    <lineage>
        <taxon>Bacteria</taxon>
        <taxon>Bacillati</taxon>
        <taxon>Actinomycetota</taxon>
        <taxon>Actinomycetes</taxon>
        <taxon>Micromonosporales</taxon>
        <taxon>Micromonosporaceae</taxon>
        <taxon>Micromonospora</taxon>
    </lineage>
</organism>
<reference evidence="2" key="1">
    <citation type="submission" date="2016-06" db="EMBL/GenBank/DDBJ databases">
        <authorList>
            <person name="Varghese N."/>
            <person name="Submissions Spin"/>
        </authorList>
    </citation>
    <scope>NUCLEOTIDE SEQUENCE [LARGE SCALE GENOMIC DNA]</scope>
    <source>
        <strain evidence="2">DSM 43816</strain>
    </source>
</reference>
<name>A0A1C5ABI6_MICEC</name>
<dbReference type="EMBL" id="LT607413">
    <property type="protein sequence ID" value="SCF42577.1"/>
    <property type="molecule type" value="Genomic_DNA"/>
</dbReference>
<evidence type="ECO:0000313" key="1">
    <source>
        <dbReference type="EMBL" id="SCF42577.1"/>
    </source>
</evidence>